<accession>A0A5E4N6C2</accession>
<evidence type="ECO:0000313" key="1">
    <source>
        <dbReference type="EMBL" id="VVC38707.1"/>
    </source>
</evidence>
<proteinExistence type="predicted"/>
<name>A0A5E4N6C2_9HEMI</name>
<reference evidence="1 2" key="1">
    <citation type="submission" date="2019-08" db="EMBL/GenBank/DDBJ databases">
        <authorList>
            <person name="Alioto T."/>
            <person name="Alioto T."/>
            <person name="Gomez Garrido J."/>
        </authorList>
    </citation>
    <scope>NUCLEOTIDE SEQUENCE [LARGE SCALE GENOMIC DNA]</scope>
</reference>
<dbReference type="Proteomes" id="UP000325440">
    <property type="component" value="Unassembled WGS sequence"/>
</dbReference>
<dbReference type="AlphaFoldDB" id="A0A5E4N6C2"/>
<evidence type="ECO:0000313" key="2">
    <source>
        <dbReference type="Proteomes" id="UP000325440"/>
    </source>
</evidence>
<dbReference type="EMBL" id="CABPRJ010001493">
    <property type="protein sequence ID" value="VVC38707.1"/>
    <property type="molecule type" value="Genomic_DNA"/>
</dbReference>
<gene>
    <name evidence="1" type="ORF">CINCED_3A023783</name>
</gene>
<protein>
    <submittedName>
        <fullName evidence="1">Uncharacterized protein</fullName>
    </submittedName>
</protein>
<keyword evidence="2" id="KW-1185">Reference proteome</keyword>
<sequence>MSSVQDKVIQFVRKHARSFFLSSLSGTPHKYGSYTTLRQLAGHQTTQTTEAIRLSLIIRLRMGLLHKK</sequence>
<organism evidence="1 2">
    <name type="scientific">Cinara cedri</name>
    <dbReference type="NCBI Taxonomy" id="506608"/>
    <lineage>
        <taxon>Eukaryota</taxon>
        <taxon>Metazoa</taxon>
        <taxon>Ecdysozoa</taxon>
        <taxon>Arthropoda</taxon>
        <taxon>Hexapoda</taxon>
        <taxon>Insecta</taxon>
        <taxon>Pterygota</taxon>
        <taxon>Neoptera</taxon>
        <taxon>Paraneoptera</taxon>
        <taxon>Hemiptera</taxon>
        <taxon>Sternorrhyncha</taxon>
        <taxon>Aphidomorpha</taxon>
        <taxon>Aphidoidea</taxon>
        <taxon>Aphididae</taxon>
        <taxon>Lachninae</taxon>
        <taxon>Cinara</taxon>
    </lineage>
</organism>